<dbReference type="WBParaSite" id="GPUH_0000773801-mRNA-1">
    <property type="protein sequence ID" value="GPUH_0000773801-mRNA-1"/>
    <property type="gene ID" value="GPUH_0000773801"/>
</dbReference>
<accession>A0A183DG88</accession>
<evidence type="ECO:0000313" key="2">
    <source>
        <dbReference type="EMBL" id="VDK59441.1"/>
    </source>
</evidence>
<proteinExistence type="predicted"/>
<evidence type="ECO:0000313" key="4">
    <source>
        <dbReference type="WBParaSite" id="GPUH_0000773801-mRNA-1"/>
    </source>
</evidence>
<reference evidence="4" key="1">
    <citation type="submission" date="2016-06" db="UniProtKB">
        <authorList>
            <consortium name="WormBaseParasite"/>
        </authorList>
    </citation>
    <scope>IDENTIFICATION</scope>
</reference>
<dbReference type="EMBL" id="UYRT01020747">
    <property type="protein sequence ID" value="VDK59441.1"/>
    <property type="molecule type" value="Genomic_DNA"/>
</dbReference>
<protein>
    <submittedName>
        <fullName evidence="2 4">Uncharacterized protein</fullName>
    </submittedName>
</protein>
<dbReference type="Proteomes" id="UP000271098">
    <property type="component" value="Unassembled WGS sequence"/>
</dbReference>
<feature type="coiled-coil region" evidence="1">
    <location>
        <begin position="32"/>
        <end position="59"/>
    </location>
</feature>
<organism evidence="4">
    <name type="scientific">Gongylonema pulchrum</name>
    <dbReference type="NCBI Taxonomy" id="637853"/>
    <lineage>
        <taxon>Eukaryota</taxon>
        <taxon>Metazoa</taxon>
        <taxon>Ecdysozoa</taxon>
        <taxon>Nematoda</taxon>
        <taxon>Chromadorea</taxon>
        <taxon>Rhabditida</taxon>
        <taxon>Spirurina</taxon>
        <taxon>Spiruromorpha</taxon>
        <taxon>Spiruroidea</taxon>
        <taxon>Gongylonematidae</taxon>
        <taxon>Gongylonema</taxon>
    </lineage>
</organism>
<sequence length="120" mass="14719">MSLPKHLSKEPNLAKVRLVMEQLWRRIERIYDAKLQAMKEREEKEVEEMVARLRHEYKENLLIKQKQVRLLDPFIHSFIHPAHFPWSFCRFLLRESLLDQIKLVSCMRPSAIRLKRWKRD</sequence>
<evidence type="ECO:0000256" key="1">
    <source>
        <dbReference type="SAM" id="Coils"/>
    </source>
</evidence>
<evidence type="ECO:0000313" key="3">
    <source>
        <dbReference type="Proteomes" id="UP000271098"/>
    </source>
</evidence>
<dbReference type="OrthoDB" id="5820020at2759"/>
<keyword evidence="3" id="KW-1185">Reference proteome</keyword>
<gene>
    <name evidence="2" type="ORF">GPUH_LOCUS7729</name>
</gene>
<dbReference type="AlphaFoldDB" id="A0A183DG88"/>
<reference evidence="2 3" key="2">
    <citation type="submission" date="2018-11" db="EMBL/GenBank/DDBJ databases">
        <authorList>
            <consortium name="Pathogen Informatics"/>
        </authorList>
    </citation>
    <scope>NUCLEOTIDE SEQUENCE [LARGE SCALE GENOMIC DNA]</scope>
</reference>
<keyword evidence="1" id="KW-0175">Coiled coil</keyword>
<name>A0A183DG88_9BILA</name>